<dbReference type="InterPro" id="IPR001915">
    <property type="entry name" value="Peptidase_M48"/>
</dbReference>
<dbReference type="KEGG" id="tcq:TIRI35C_0940"/>
<keyword evidence="4" id="KW-0479">Metal-binding</keyword>
<keyword evidence="3 11" id="KW-0812">Transmembrane</keyword>
<evidence type="ECO:0000313" key="14">
    <source>
        <dbReference type="Proteomes" id="UP000516304"/>
    </source>
</evidence>
<dbReference type="GO" id="GO:0046872">
    <property type="term" value="F:metal ion binding"/>
    <property type="evidence" value="ECO:0007669"/>
    <property type="project" value="UniProtKB-KW"/>
</dbReference>
<keyword evidence="8 10" id="KW-0482">Metalloprotease</keyword>
<comment type="similarity">
    <text evidence="10">Belongs to the peptidase M48 family.</text>
</comment>
<sequence>MSALLWLKVILVIAFVTWLFSAAGYFIFGIPGLIGAQVLSVVVHSWMYMYGDELVLRWYRARILPRRDYASIYEIAERLASRAGIPTPDLALIPTGTPDVFSTGGNQKRSVIVLTHGILHTLESDELEAVMSHEIAHILSGETPIQTLTVVMVGSVVGFAYWLDALIHPADSVGRGAGDYRGGLMLTAPIAAGILHFVLGRELEYRADAMAAEISGRPLSLASAMLKMERAISFRPMKCGNLAAAPLFIVNPYRGEFADLVSTHPQTGKRVERLMKLAEETGAYS</sequence>
<evidence type="ECO:0000256" key="9">
    <source>
        <dbReference type="ARBA" id="ARBA00023136"/>
    </source>
</evidence>
<reference evidence="13 14" key="1">
    <citation type="submission" date="2020-09" db="EMBL/GenBank/DDBJ databases">
        <authorList>
            <person name="Courtine D."/>
        </authorList>
    </citation>
    <scope>NUCLEOTIDE SEQUENCE [LARGE SCALE GENOMIC DNA]</scope>
    <source>
        <strain evidence="13 14">IRI35c</strain>
    </source>
</reference>
<dbReference type="EMBL" id="LR881183">
    <property type="protein sequence ID" value="CAD5244094.1"/>
    <property type="molecule type" value="Genomic_DNA"/>
</dbReference>
<dbReference type="EC" id="3.4.24.-" evidence="13"/>
<dbReference type="Proteomes" id="UP000516304">
    <property type="component" value="Chromosome TIRI35C"/>
</dbReference>
<keyword evidence="9 11" id="KW-0472">Membrane</keyword>
<evidence type="ECO:0000313" key="13">
    <source>
        <dbReference type="EMBL" id="CAD5244094.1"/>
    </source>
</evidence>
<dbReference type="InterPro" id="IPR050083">
    <property type="entry name" value="HtpX_protease"/>
</dbReference>
<keyword evidence="6 10" id="KW-0862">Zinc</keyword>
<dbReference type="GO" id="GO:0004222">
    <property type="term" value="F:metalloendopeptidase activity"/>
    <property type="evidence" value="ECO:0007669"/>
    <property type="project" value="InterPro"/>
</dbReference>
<evidence type="ECO:0000256" key="6">
    <source>
        <dbReference type="ARBA" id="ARBA00022833"/>
    </source>
</evidence>
<name>A0A7G2D7V9_9EURY</name>
<dbReference type="GO" id="GO:0006508">
    <property type="term" value="P:proteolysis"/>
    <property type="evidence" value="ECO:0007669"/>
    <property type="project" value="UniProtKB-KW"/>
</dbReference>
<evidence type="ECO:0000256" key="10">
    <source>
        <dbReference type="RuleBase" id="RU003983"/>
    </source>
</evidence>
<keyword evidence="1" id="KW-1003">Cell membrane</keyword>
<dbReference type="Pfam" id="PF01435">
    <property type="entry name" value="Peptidase_M48"/>
    <property type="match status" value="1"/>
</dbReference>
<accession>A0A7G2D7V9</accession>
<feature type="transmembrane region" description="Helical" evidence="11">
    <location>
        <begin position="5"/>
        <end position="28"/>
    </location>
</feature>
<evidence type="ECO:0000259" key="12">
    <source>
        <dbReference type="Pfam" id="PF01435"/>
    </source>
</evidence>
<evidence type="ECO:0000256" key="1">
    <source>
        <dbReference type="ARBA" id="ARBA00022475"/>
    </source>
</evidence>
<keyword evidence="14" id="KW-1185">Reference proteome</keyword>
<organism evidence="13 14">
    <name type="scientific">Thermococcus camini</name>
    <dbReference type="NCBI Taxonomy" id="2016373"/>
    <lineage>
        <taxon>Archaea</taxon>
        <taxon>Methanobacteriati</taxon>
        <taxon>Methanobacteriota</taxon>
        <taxon>Thermococci</taxon>
        <taxon>Thermococcales</taxon>
        <taxon>Thermococcaceae</taxon>
        <taxon>Thermococcus</taxon>
    </lineage>
</organism>
<evidence type="ECO:0000256" key="11">
    <source>
        <dbReference type="SAM" id="Phobius"/>
    </source>
</evidence>
<protein>
    <submittedName>
        <fullName evidence="13">Protease HtpX homolog</fullName>
        <ecNumber evidence="13">3.4.24.-</ecNumber>
    </submittedName>
</protein>
<dbReference type="GeneID" id="58918681"/>
<evidence type="ECO:0000256" key="2">
    <source>
        <dbReference type="ARBA" id="ARBA00022670"/>
    </source>
</evidence>
<comment type="cofactor">
    <cofactor evidence="10">
        <name>Zn(2+)</name>
        <dbReference type="ChEBI" id="CHEBI:29105"/>
    </cofactor>
    <text evidence="10">Binds 1 zinc ion per subunit.</text>
</comment>
<evidence type="ECO:0000256" key="4">
    <source>
        <dbReference type="ARBA" id="ARBA00022723"/>
    </source>
</evidence>
<keyword evidence="5 10" id="KW-0378">Hydrolase</keyword>
<evidence type="ECO:0000256" key="7">
    <source>
        <dbReference type="ARBA" id="ARBA00022989"/>
    </source>
</evidence>
<dbReference type="PANTHER" id="PTHR43221:SF2">
    <property type="entry name" value="PROTEASE HTPX HOMOLOG"/>
    <property type="match status" value="1"/>
</dbReference>
<proteinExistence type="inferred from homology"/>
<dbReference type="Gene3D" id="3.30.2010.10">
    <property type="entry name" value="Metalloproteases ('zincins'), catalytic domain"/>
    <property type="match status" value="1"/>
</dbReference>
<dbReference type="PANTHER" id="PTHR43221">
    <property type="entry name" value="PROTEASE HTPX"/>
    <property type="match status" value="1"/>
</dbReference>
<evidence type="ECO:0000256" key="5">
    <source>
        <dbReference type="ARBA" id="ARBA00022801"/>
    </source>
</evidence>
<gene>
    <name evidence="13" type="primary">htpX</name>
    <name evidence="13" type="ORF">TIRI35C_0940</name>
</gene>
<dbReference type="RefSeq" id="WP_188201934.1">
    <property type="nucleotide sequence ID" value="NZ_LR881183.1"/>
</dbReference>
<dbReference type="AlphaFoldDB" id="A0A7G2D7V9"/>
<feature type="domain" description="Peptidase M48" evidence="12">
    <location>
        <begin position="70"/>
        <end position="276"/>
    </location>
</feature>
<keyword evidence="2 10" id="KW-0645">Protease</keyword>
<keyword evidence="7 11" id="KW-1133">Transmembrane helix</keyword>
<evidence type="ECO:0000256" key="3">
    <source>
        <dbReference type="ARBA" id="ARBA00022692"/>
    </source>
</evidence>
<evidence type="ECO:0000256" key="8">
    <source>
        <dbReference type="ARBA" id="ARBA00023049"/>
    </source>
</evidence>